<feature type="domain" description="Glycoside hydrolase family 20 catalytic" evidence="7">
    <location>
        <begin position="184"/>
        <end position="496"/>
    </location>
</feature>
<dbReference type="EC" id="3.2.1.52" evidence="3"/>
<dbReference type="EMBL" id="JBHSAY010000012">
    <property type="protein sequence ID" value="MFC4133578.1"/>
    <property type="molecule type" value="Genomic_DNA"/>
</dbReference>
<feature type="chain" id="PRO_5046241590" description="beta-N-acetylhexosaminidase" evidence="6">
    <location>
        <begin position="22"/>
        <end position="532"/>
    </location>
</feature>
<evidence type="ECO:0000259" key="7">
    <source>
        <dbReference type="Pfam" id="PF00728"/>
    </source>
</evidence>
<evidence type="ECO:0000256" key="3">
    <source>
        <dbReference type="ARBA" id="ARBA00012663"/>
    </source>
</evidence>
<dbReference type="InterPro" id="IPR015883">
    <property type="entry name" value="Glyco_hydro_20_cat"/>
</dbReference>
<dbReference type="PANTHER" id="PTHR22600:SF57">
    <property type="entry name" value="BETA-N-ACETYLHEXOSAMINIDASE"/>
    <property type="match status" value="1"/>
</dbReference>
<keyword evidence="5" id="KW-0326">Glycosidase</keyword>
<dbReference type="Pfam" id="PF00728">
    <property type="entry name" value="Glyco_hydro_20"/>
    <property type="match status" value="1"/>
</dbReference>
<dbReference type="PROSITE" id="PS51318">
    <property type="entry name" value="TAT"/>
    <property type="match status" value="1"/>
</dbReference>
<proteinExistence type="inferred from homology"/>
<reference evidence="10" key="1">
    <citation type="journal article" date="2019" name="Int. J. Syst. Evol. Microbiol.">
        <title>The Global Catalogue of Microorganisms (GCM) 10K type strain sequencing project: providing services to taxonomists for standard genome sequencing and annotation.</title>
        <authorList>
            <consortium name="The Broad Institute Genomics Platform"/>
            <consortium name="The Broad Institute Genome Sequencing Center for Infectious Disease"/>
            <person name="Wu L."/>
            <person name="Ma J."/>
        </authorList>
    </citation>
    <scope>NUCLEOTIDE SEQUENCE [LARGE SCALE GENOMIC DNA]</scope>
    <source>
        <strain evidence="10">CGMCC 4.7289</strain>
    </source>
</reference>
<dbReference type="Gene3D" id="3.30.379.10">
    <property type="entry name" value="Chitobiase/beta-hexosaminidase domain 2-like"/>
    <property type="match status" value="1"/>
</dbReference>
<dbReference type="SUPFAM" id="SSF55545">
    <property type="entry name" value="beta-N-acetylhexosaminidase-like domain"/>
    <property type="match status" value="1"/>
</dbReference>
<keyword evidence="6" id="KW-0732">Signal</keyword>
<evidence type="ECO:0000256" key="2">
    <source>
        <dbReference type="ARBA" id="ARBA00006285"/>
    </source>
</evidence>
<evidence type="ECO:0000256" key="5">
    <source>
        <dbReference type="ARBA" id="ARBA00023295"/>
    </source>
</evidence>
<comment type="similarity">
    <text evidence="2">Belongs to the glycosyl hydrolase 20 family.</text>
</comment>
<dbReference type="RefSeq" id="WP_253762370.1">
    <property type="nucleotide sequence ID" value="NZ_JAMZDZ010000001.1"/>
</dbReference>
<evidence type="ECO:0000313" key="10">
    <source>
        <dbReference type="Proteomes" id="UP001595816"/>
    </source>
</evidence>
<keyword evidence="10" id="KW-1185">Reference proteome</keyword>
<dbReference type="InterPro" id="IPR015882">
    <property type="entry name" value="HEX_bac_N"/>
</dbReference>
<name>A0ABV8LTA8_9ACTN</name>
<protein>
    <recommendedName>
        <fullName evidence="3">beta-N-acetylhexosaminidase</fullName>
        <ecNumber evidence="3">3.2.1.52</ecNumber>
    </recommendedName>
</protein>
<dbReference type="SUPFAM" id="SSF51445">
    <property type="entry name" value="(Trans)glycosidases"/>
    <property type="match status" value="1"/>
</dbReference>
<gene>
    <name evidence="9" type="ORF">ACFOZ4_23465</name>
</gene>
<feature type="signal peptide" evidence="6">
    <location>
        <begin position="1"/>
        <end position="21"/>
    </location>
</feature>
<evidence type="ECO:0000313" key="9">
    <source>
        <dbReference type="EMBL" id="MFC4133578.1"/>
    </source>
</evidence>
<dbReference type="InterPro" id="IPR025705">
    <property type="entry name" value="Beta_hexosaminidase_sua/sub"/>
</dbReference>
<dbReference type="InterPro" id="IPR017853">
    <property type="entry name" value="GH"/>
</dbReference>
<evidence type="ECO:0000256" key="6">
    <source>
        <dbReference type="SAM" id="SignalP"/>
    </source>
</evidence>
<dbReference type="PRINTS" id="PR00738">
    <property type="entry name" value="GLHYDRLASE20"/>
</dbReference>
<dbReference type="PANTHER" id="PTHR22600">
    <property type="entry name" value="BETA-HEXOSAMINIDASE"/>
    <property type="match status" value="1"/>
</dbReference>
<evidence type="ECO:0000256" key="1">
    <source>
        <dbReference type="ARBA" id="ARBA00001231"/>
    </source>
</evidence>
<accession>A0ABV8LTA8</accession>
<organism evidence="9 10">
    <name type="scientific">Hamadaea flava</name>
    <dbReference type="NCBI Taxonomy" id="1742688"/>
    <lineage>
        <taxon>Bacteria</taxon>
        <taxon>Bacillati</taxon>
        <taxon>Actinomycetota</taxon>
        <taxon>Actinomycetes</taxon>
        <taxon>Micromonosporales</taxon>
        <taxon>Micromonosporaceae</taxon>
        <taxon>Hamadaea</taxon>
    </lineage>
</organism>
<comment type="caution">
    <text evidence="9">The sequence shown here is derived from an EMBL/GenBank/DDBJ whole genome shotgun (WGS) entry which is preliminary data.</text>
</comment>
<dbReference type="InterPro" id="IPR029018">
    <property type="entry name" value="Hex-like_dom2"/>
</dbReference>
<feature type="domain" description="Beta-hexosaminidase bacterial type N-terminal" evidence="8">
    <location>
        <begin position="49"/>
        <end position="180"/>
    </location>
</feature>
<comment type="catalytic activity">
    <reaction evidence="1">
        <text>Hydrolysis of terminal non-reducing N-acetyl-D-hexosamine residues in N-acetyl-beta-D-hexosaminides.</text>
        <dbReference type="EC" id="3.2.1.52"/>
    </reaction>
</comment>
<sequence length="532" mass="57933">MTTDSPLSRRAFLGSATAAFAAAPFLLGAPQAAAGSLTVNDRSLPASLSVIPRPALLTPTGGPPFQLTPHTAIVVRHPDPAARQAAEQFAELLRRSTGFPLPVQDESGSPQAILFAVSDEPTGAEGYRLDVTPGLVAIRATAVAGLHYGAQSLRQLLPPETESTTVQARPWPIPAVHIADEPRFVWRGAMLDVARHFFGVTEVKRFIDVIAAYKINRLHLHLSDSQGWRLEIPSWPRLATYGGSTEVDGTPGGYFTQADYQEIVAYAAQRFITVVPELDMPAHVNAALASYPELNEDGVAPPLYTGYKGIQVSLAIDKDITYRFAEDVLTTVAGLTPGPYLHIGGDEALATTAADYRLFINRIQQIVQTLGKQVVGWEEINTADLAPGTHVQYWADVKKARAAVAKGGKLIMSPCKQAYYDQQYNADTPIGLNWAGYTDVQDAYSWDPGSCIADVSETDVLGPEAPLWTENIRTDADVEFMTLPRMPGLAELGWSPVAGRSWDEYRYRLAAQEPRWTAMGVGYYRSTEVPWQ</sequence>
<dbReference type="Gene3D" id="3.20.20.80">
    <property type="entry name" value="Glycosidases"/>
    <property type="match status" value="1"/>
</dbReference>
<dbReference type="Proteomes" id="UP001595816">
    <property type="component" value="Unassembled WGS sequence"/>
</dbReference>
<keyword evidence="4" id="KW-0378">Hydrolase</keyword>
<dbReference type="CDD" id="cd06568">
    <property type="entry name" value="GH20_SpHex_like"/>
    <property type="match status" value="1"/>
</dbReference>
<dbReference type="InterPro" id="IPR006311">
    <property type="entry name" value="TAT_signal"/>
</dbReference>
<evidence type="ECO:0000259" key="8">
    <source>
        <dbReference type="Pfam" id="PF02838"/>
    </source>
</evidence>
<evidence type="ECO:0000256" key="4">
    <source>
        <dbReference type="ARBA" id="ARBA00022801"/>
    </source>
</evidence>
<dbReference type="Pfam" id="PF02838">
    <property type="entry name" value="Glyco_hydro_20b"/>
    <property type="match status" value="1"/>
</dbReference>